<feature type="signal peptide" evidence="1">
    <location>
        <begin position="1"/>
        <end position="25"/>
    </location>
</feature>
<dbReference type="EMBL" id="NBII01000002">
    <property type="protein sequence ID" value="PAV21542.1"/>
    <property type="molecule type" value="Genomic_DNA"/>
</dbReference>
<reference evidence="2 3" key="1">
    <citation type="journal article" date="2017" name="Mol. Ecol.">
        <title>Comparative and population genomic landscape of Phellinus noxius: A hypervariable fungus causing root rot in trees.</title>
        <authorList>
            <person name="Chung C.L."/>
            <person name="Lee T.J."/>
            <person name="Akiba M."/>
            <person name="Lee H.H."/>
            <person name="Kuo T.H."/>
            <person name="Liu D."/>
            <person name="Ke H.M."/>
            <person name="Yokoi T."/>
            <person name="Roa M.B."/>
            <person name="Lu M.J."/>
            <person name="Chang Y.Y."/>
            <person name="Ann P.J."/>
            <person name="Tsai J.N."/>
            <person name="Chen C.Y."/>
            <person name="Tzean S.S."/>
            <person name="Ota Y."/>
            <person name="Hattori T."/>
            <person name="Sahashi N."/>
            <person name="Liou R.F."/>
            <person name="Kikuchi T."/>
            <person name="Tsai I.J."/>
        </authorList>
    </citation>
    <scope>NUCLEOTIDE SEQUENCE [LARGE SCALE GENOMIC DNA]</scope>
    <source>
        <strain evidence="2 3">FFPRI411160</strain>
    </source>
</reference>
<name>A0A286UPN6_9AGAM</name>
<dbReference type="Gene3D" id="2.40.40.10">
    <property type="entry name" value="RlpA-like domain"/>
    <property type="match status" value="1"/>
</dbReference>
<organism evidence="2 3">
    <name type="scientific">Pyrrhoderma noxium</name>
    <dbReference type="NCBI Taxonomy" id="2282107"/>
    <lineage>
        <taxon>Eukaryota</taxon>
        <taxon>Fungi</taxon>
        <taxon>Dikarya</taxon>
        <taxon>Basidiomycota</taxon>
        <taxon>Agaricomycotina</taxon>
        <taxon>Agaricomycetes</taxon>
        <taxon>Hymenochaetales</taxon>
        <taxon>Hymenochaetaceae</taxon>
        <taxon>Pyrrhoderma</taxon>
    </lineage>
</organism>
<proteinExistence type="predicted"/>
<dbReference type="PROSITE" id="PS51257">
    <property type="entry name" value="PROKAR_LIPOPROTEIN"/>
    <property type="match status" value="1"/>
</dbReference>
<protein>
    <recommendedName>
        <fullName evidence="4">RlpA-like protein double-psi beta-barrel domain-containing protein</fullName>
    </recommendedName>
</protein>
<dbReference type="InterPro" id="IPR036908">
    <property type="entry name" value="RlpA-like_sf"/>
</dbReference>
<accession>A0A286UPN6</accession>
<dbReference type="CDD" id="cd22191">
    <property type="entry name" value="DPBB_RlpA_EXP_N-like"/>
    <property type="match status" value="1"/>
</dbReference>
<keyword evidence="1" id="KW-0732">Signal</keyword>
<sequence length="152" mass="16797">MPIRKRSILVSGLAVVFGAITGCSATDTIFNTTQGFRRGYLHPYCTGEDGYKLACDLECVSNLFQVRVGRDHFDKAKCGTAVKIYAENRIAIARVIDECTDCTLDGSQLDLSADLYDYLANIYVPEDDDPSATTASMYPQLSGKWEYVNINN</sequence>
<feature type="chain" id="PRO_5013601770" description="RlpA-like protein double-psi beta-barrel domain-containing protein" evidence="1">
    <location>
        <begin position="26"/>
        <end position="152"/>
    </location>
</feature>
<evidence type="ECO:0008006" key="4">
    <source>
        <dbReference type="Google" id="ProtNLM"/>
    </source>
</evidence>
<dbReference type="Proteomes" id="UP000217199">
    <property type="component" value="Unassembled WGS sequence"/>
</dbReference>
<evidence type="ECO:0000313" key="3">
    <source>
        <dbReference type="Proteomes" id="UP000217199"/>
    </source>
</evidence>
<dbReference type="InParanoid" id="A0A286UPN6"/>
<evidence type="ECO:0000313" key="2">
    <source>
        <dbReference type="EMBL" id="PAV21542.1"/>
    </source>
</evidence>
<comment type="caution">
    <text evidence="2">The sequence shown here is derived from an EMBL/GenBank/DDBJ whole genome shotgun (WGS) entry which is preliminary data.</text>
</comment>
<keyword evidence="3" id="KW-1185">Reference proteome</keyword>
<gene>
    <name evidence="2" type="ORF">PNOK_0149900</name>
</gene>
<dbReference type="SUPFAM" id="SSF50685">
    <property type="entry name" value="Barwin-like endoglucanases"/>
    <property type="match status" value="1"/>
</dbReference>
<evidence type="ECO:0000256" key="1">
    <source>
        <dbReference type="SAM" id="SignalP"/>
    </source>
</evidence>
<dbReference type="AlphaFoldDB" id="A0A286UPN6"/>